<evidence type="ECO:0000256" key="1">
    <source>
        <dbReference type="SAM" id="Phobius"/>
    </source>
</evidence>
<dbReference type="InterPro" id="IPR001633">
    <property type="entry name" value="EAL_dom"/>
</dbReference>
<gene>
    <name evidence="4" type="ORF">KIH74_32765</name>
</gene>
<dbReference type="CDD" id="cd01949">
    <property type="entry name" value="GGDEF"/>
    <property type="match status" value="1"/>
</dbReference>
<evidence type="ECO:0000313" key="4">
    <source>
        <dbReference type="EMBL" id="MBT0773764.1"/>
    </source>
</evidence>
<sequence>MTGTGSTMTLRRRIPPVTPLGVYLTVVVLLALPLLVWILGAVLVEQATFGIHRGVVLLLLLGVIVGELVQVEVALRDAISCVLTLSTTFAVALIFVAPIGLVILAQIIPLVVDDLKRGKHWSRPVFNLAQYVLSAAAARWAYCLISDQDFLVPGAFKDTGVAAALLAAFVYLLVNMGLVLTVIALASGRPPGLRRLWADVRQQLAISGSMVAMAPVFLAVTDFSLWLSPLLLVPVVAVNEISKLALEHRDNAWRDSLTDLPNRSFFLSQLDQRLADRPDEGGAIGVMFIDLDHFKEINDTLGHEAGDALICDIGHRLRSAVPGDVTVARLGGDEFAVLTELPEAGPPPLGQALELAGRLTATLDEPVSVAGIRLEVRASIGIALAPQHARSSADLLAKADIAMYLAKGNGGGVAVYDPTKDENTTERLLLLTQLHDALAGDQLTVYYQPKCDVRTGLVVGAEALVRWQHPERGLLGAEVFIPVAETTELITQLTLVVLEQAIRQVRVWLDQGRWIGVAVNLSVRHLADVRLPEQVEALLERYRVAPGLLTLEVTENTVMTDPHRAVAVLAMLRASGVKIAIDDYGTGYSSLAYLKRLSVDELKIDRSFIIGMTHDDNNQIIVKSTVELGHNLGLRVVAEGVEDVETWRHLEVLGCEVIQGYTVQAPLSAGEFDRWIVEWDAHRRENAIGQLHDVASVQSTQALARIEPSVRALGHSSPQEKPA</sequence>
<name>A0ABS5TSG9_9ACTN</name>
<dbReference type="SMART" id="SM00052">
    <property type="entry name" value="EAL"/>
    <property type="match status" value="1"/>
</dbReference>
<dbReference type="RefSeq" id="WP_214160306.1">
    <property type="nucleotide sequence ID" value="NZ_JAHBAY010000020.1"/>
</dbReference>
<dbReference type="InterPro" id="IPR043128">
    <property type="entry name" value="Rev_trsase/Diguanyl_cyclase"/>
</dbReference>
<dbReference type="InterPro" id="IPR029787">
    <property type="entry name" value="Nucleotide_cyclase"/>
</dbReference>
<keyword evidence="1" id="KW-1133">Transmembrane helix</keyword>
<dbReference type="PROSITE" id="PS50887">
    <property type="entry name" value="GGDEF"/>
    <property type="match status" value="1"/>
</dbReference>
<keyword evidence="1" id="KW-0812">Transmembrane</keyword>
<keyword evidence="5" id="KW-1185">Reference proteome</keyword>
<feature type="transmembrane region" description="Helical" evidence="1">
    <location>
        <begin position="124"/>
        <end position="142"/>
    </location>
</feature>
<dbReference type="InterPro" id="IPR035919">
    <property type="entry name" value="EAL_sf"/>
</dbReference>
<dbReference type="Gene3D" id="3.30.70.270">
    <property type="match status" value="1"/>
</dbReference>
<dbReference type="SMART" id="SM00267">
    <property type="entry name" value="GGDEF"/>
    <property type="match status" value="1"/>
</dbReference>
<dbReference type="InterPro" id="IPR050706">
    <property type="entry name" value="Cyclic-di-GMP_PDE-like"/>
</dbReference>
<proteinExistence type="predicted"/>
<keyword evidence="1" id="KW-0472">Membrane</keyword>
<dbReference type="PANTHER" id="PTHR33121:SF70">
    <property type="entry name" value="SIGNALING PROTEIN YKOW"/>
    <property type="match status" value="1"/>
</dbReference>
<dbReference type="SUPFAM" id="SSF141868">
    <property type="entry name" value="EAL domain-like"/>
    <property type="match status" value="1"/>
</dbReference>
<dbReference type="Pfam" id="PF00990">
    <property type="entry name" value="GGDEF"/>
    <property type="match status" value="1"/>
</dbReference>
<dbReference type="PANTHER" id="PTHR33121">
    <property type="entry name" value="CYCLIC DI-GMP PHOSPHODIESTERASE PDEF"/>
    <property type="match status" value="1"/>
</dbReference>
<feature type="transmembrane region" description="Helical" evidence="1">
    <location>
        <begin position="204"/>
        <end position="227"/>
    </location>
</feature>
<dbReference type="Pfam" id="PF00563">
    <property type="entry name" value="EAL"/>
    <property type="match status" value="1"/>
</dbReference>
<protein>
    <submittedName>
        <fullName evidence="4">EAL domain-containing protein</fullName>
    </submittedName>
</protein>
<feature type="transmembrane region" description="Helical" evidence="1">
    <location>
        <begin position="162"/>
        <end position="183"/>
    </location>
</feature>
<reference evidence="4 5" key="1">
    <citation type="submission" date="2021-05" db="EMBL/GenBank/DDBJ databases">
        <title>Kineosporia and Streptomyces sp. nov. two new marine actinobacteria isolated from Coral.</title>
        <authorList>
            <person name="Buangrab K."/>
            <person name="Sutthacheep M."/>
            <person name="Yeemin T."/>
            <person name="Harunari E."/>
            <person name="Igarashi Y."/>
            <person name="Kanchanasin P."/>
            <person name="Tanasupawat S."/>
            <person name="Phongsopitanun W."/>
        </authorList>
    </citation>
    <scope>NUCLEOTIDE SEQUENCE [LARGE SCALE GENOMIC DNA]</scope>
    <source>
        <strain evidence="4 5">J2-2</strain>
    </source>
</reference>
<organism evidence="4 5">
    <name type="scientific">Kineosporia corallincola</name>
    <dbReference type="NCBI Taxonomy" id="2835133"/>
    <lineage>
        <taxon>Bacteria</taxon>
        <taxon>Bacillati</taxon>
        <taxon>Actinomycetota</taxon>
        <taxon>Actinomycetes</taxon>
        <taxon>Kineosporiales</taxon>
        <taxon>Kineosporiaceae</taxon>
        <taxon>Kineosporia</taxon>
    </lineage>
</organism>
<feature type="transmembrane region" description="Helical" evidence="1">
    <location>
        <begin position="20"/>
        <end position="44"/>
    </location>
</feature>
<dbReference type="SUPFAM" id="SSF55073">
    <property type="entry name" value="Nucleotide cyclase"/>
    <property type="match status" value="1"/>
</dbReference>
<dbReference type="Gene3D" id="3.20.20.450">
    <property type="entry name" value="EAL domain"/>
    <property type="match status" value="1"/>
</dbReference>
<dbReference type="InterPro" id="IPR000160">
    <property type="entry name" value="GGDEF_dom"/>
</dbReference>
<evidence type="ECO:0000259" key="2">
    <source>
        <dbReference type="PROSITE" id="PS50883"/>
    </source>
</evidence>
<dbReference type="PROSITE" id="PS50883">
    <property type="entry name" value="EAL"/>
    <property type="match status" value="1"/>
</dbReference>
<comment type="caution">
    <text evidence="4">The sequence shown here is derived from an EMBL/GenBank/DDBJ whole genome shotgun (WGS) entry which is preliminary data.</text>
</comment>
<dbReference type="CDD" id="cd01948">
    <property type="entry name" value="EAL"/>
    <property type="match status" value="1"/>
</dbReference>
<dbReference type="EMBL" id="JAHBAY010000020">
    <property type="protein sequence ID" value="MBT0773764.1"/>
    <property type="molecule type" value="Genomic_DNA"/>
</dbReference>
<feature type="domain" description="EAL" evidence="2">
    <location>
        <begin position="427"/>
        <end position="680"/>
    </location>
</feature>
<dbReference type="Proteomes" id="UP001197247">
    <property type="component" value="Unassembled WGS sequence"/>
</dbReference>
<evidence type="ECO:0000313" key="5">
    <source>
        <dbReference type="Proteomes" id="UP001197247"/>
    </source>
</evidence>
<feature type="domain" description="GGDEF" evidence="3">
    <location>
        <begin position="282"/>
        <end position="418"/>
    </location>
</feature>
<feature type="transmembrane region" description="Helical" evidence="1">
    <location>
        <begin position="51"/>
        <end position="69"/>
    </location>
</feature>
<accession>A0ABS5TSG9</accession>
<evidence type="ECO:0000259" key="3">
    <source>
        <dbReference type="PROSITE" id="PS50887"/>
    </source>
</evidence>
<feature type="transmembrane region" description="Helical" evidence="1">
    <location>
        <begin position="89"/>
        <end position="112"/>
    </location>
</feature>
<dbReference type="NCBIfam" id="TIGR00254">
    <property type="entry name" value="GGDEF"/>
    <property type="match status" value="1"/>
</dbReference>